<dbReference type="PANTHER" id="PTHR42791:SF1">
    <property type="entry name" value="N-ACETYLTRANSFERASE DOMAIN-CONTAINING PROTEIN"/>
    <property type="match status" value="1"/>
</dbReference>
<dbReference type="AlphaFoldDB" id="A0ABD7UWZ3"/>
<dbReference type="PROSITE" id="PS51186">
    <property type="entry name" value="GNAT"/>
    <property type="match status" value="1"/>
</dbReference>
<evidence type="ECO:0000313" key="2">
    <source>
        <dbReference type="EMBL" id="VFA80873.1"/>
    </source>
</evidence>
<reference evidence="2 3" key="1">
    <citation type="submission" date="2019-02" db="EMBL/GenBank/DDBJ databases">
        <authorList>
            <consortium name="Pathogen Informatics"/>
        </authorList>
    </citation>
    <scope>NUCLEOTIDE SEQUENCE [LARGE SCALE GENOMIC DNA]</scope>
    <source>
        <strain evidence="2 3">3012STDY6756503</strain>
    </source>
</reference>
<proteinExistence type="predicted"/>
<organism evidence="2 3">
    <name type="scientific">Gordonia paraffinivorans</name>
    <dbReference type="NCBI Taxonomy" id="175628"/>
    <lineage>
        <taxon>Bacteria</taxon>
        <taxon>Bacillati</taxon>
        <taxon>Actinomycetota</taxon>
        <taxon>Actinomycetes</taxon>
        <taxon>Mycobacteriales</taxon>
        <taxon>Gordoniaceae</taxon>
        <taxon>Gordonia</taxon>
    </lineage>
</organism>
<evidence type="ECO:0000259" key="1">
    <source>
        <dbReference type="PROSITE" id="PS51186"/>
    </source>
</evidence>
<gene>
    <name evidence="2" type="ORF">NCTC8139_00055</name>
</gene>
<feature type="domain" description="N-acetyltransferase" evidence="1">
    <location>
        <begin position="3"/>
        <end position="190"/>
    </location>
</feature>
<name>A0ABD7UWZ3_9ACTN</name>
<dbReference type="InterPro" id="IPR052523">
    <property type="entry name" value="Trichothecene_AcTrans"/>
</dbReference>
<accession>A0ABD7UWZ3</accession>
<evidence type="ECO:0000313" key="3">
    <source>
        <dbReference type="Proteomes" id="UP000360750"/>
    </source>
</evidence>
<dbReference type="Proteomes" id="UP000360750">
    <property type="component" value="Unassembled WGS sequence"/>
</dbReference>
<dbReference type="PANTHER" id="PTHR42791">
    <property type="entry name" value="GNAT FAMILY ACETYLTRANSFERASE"/>
    <property type="match status" value="1"/>
</dbReference>
<dbReference type="SUPFAM" id="SSF55729">
    <property type="entry name" value="Acyl-CoA N-acyltransferases (Nat)"/>
    <property type="match status" value="1"/>
</dbReference>
<dbReference type="EMBL" id="CAACYD010000001">
    <property type="protein sequence ID" value="VFA80873.1"/>
    <property type="molecule type" value="Genomic_DNA"/>
</dbReference>
<dbReference type="GeneID" id="60748115"/>
<comment type="caution">
    <text evidence="2">The sequence shown here is derived from an EMBL/GenBank/DDBJ whole genome shotgun (WGS) entry which is preliminary data.</text>
</comment>
<dbReference type="InterPro" id="IPR016181">
    <property type="entry name" value="Acyl_CoA_acyltransferase"/>
</dbReference>
<sequence length="190" mass="21421">MVPVVVDETRDLDLVSALLAQAFADDPVVVWLHPDRSRHLPLFRTLVRRSHGVKATFDLALRDGQPVGAAAWDPPGHKISARAQVLSTLEFMRALGSRAMRGMKLEEEFARRRPKEPHWYLGQVGTPVQGAGIGSALLRHRLERIEGPAYLESSNALNVPLYERFGFEVTEEFELPDDGPKVWAMYRPMR</sequence>
<dbReference type="Gene3D" id="3.40.630.30">
    <property type="match status" value="1"/>
</dbReference>
<protein>
    <submittedName>
        <fullName evidence="2">Acetyltransferase (GNAT) family</fullName>
    </submittedName>
</protein>
<dbReference type="Pfam" id="PF00583">
    <property type="entry name" value="Acetyltransf_1"/>
    <property type="match status" value="1"/>
</dbReference>
<dbReference type="InterPro" id="IPR000182">
    <property type="entry name" value="GNAT_dom"/>
</dbReference>
<dbReference type="RefSeq" id="WP_131733136.1">
    <property type="nucleotide sequence ID" value="NZ_CAACYD010000001.1"/>
</dbReference>